<proteinExistence type="inferred from homology"/>
<evidence type="ECO:0000256" key="1">
    <source>
        <dbReference type="ARBA" id="ARBA00002978"/>
    </source>
</evidence>
<name>A0A165YMQ4_9AGAM</name>
<dbReference type="AlphaFoldDB" id="A0A165YMQ4"/>
<feature type="non-terminal residue" evidence="12">
    <location>
        <position position="1"/>
    </location>
</feature>
<keyword evidence="6 10" id="KW-0812">Transmembrane</keyword>
<feature type="transmembrane region" description="Helical" evidence="10">
    <location>
        <begin position="113"/>
        <end position="139"/>
    </location>
</feature>
<dbReference type="PANTHER" id="PTHR47549:SF2">
    <property type="entry name" value="GOLGI APPARATUS MEMBRANE PROTEIN TVP38"/>
    <property type="match status" value="1"/>
</dbReference>
<comment type="subcellular location">
    <subcellularLocation>
        <location evidence="2">Golgi apparatus membrane</location>
        <topology evidence="2">Multi-pass membrane protein</topology>
    </subcellularLocation>
</comment>
<keyword evidence="7 10" id="KW-1133">Transmembrane helix</keyword>
<feature type="transmembrane region" description="Helical" evidence="10">
    <location>
        <begin position="36"/>
        <end position="59"/>
    </location>
</feature>
<dbReference type="GO" id="GO:0000139">
    <property type="term" value="C:Golgi membrane"/>
    <property type="evidence" value="ECO:0007669"/>
    <property type="project" value="UniProtKB-SubCell"/>
</dbReference>
<evidence type="ECO:0000256" key="4">
    <source>
        <dbReference type="ARBA" id="ARBA00013533"/>
    </source>
</evidence>
<dbReference type="InterPro" id="IPR032816">
    <property type="entry name" value="VTT_dom"/>
</dbReference>
<reference evidence="12 13" key="1">
    <citation type="journal article" date="2016" name="Mol. Biol. Evol.">
        <title>Comparative Genomics of Early-Diverging Mushroom-Forming Fungi Provides Insights into the Origins of Lignocellulose Decay Capabilities.</title>
        <authorList>
            <person name="Nagy L.G."/>
            <person name="Riley R."/>
            <person name="Tritt A."/>
            <person name="Adam C."/>
            <person name="Daum C."/>
            <person name="Floudas D."/>
            <person name="Sun H."/>
            <person name="Yadav J.S."/>
            <person name="Pangilinan J."/>
            <person name="Larsson K.H."/>
            <person name="Matsuura K."/>
            <person name="Barry K."/>
            <person name="Labutti K."/>
            <person name="Kuo R."/>
            <person name="Ohm R.A."/>
            <person name="Bhattacharya S.S."/>
            <person name="Shirouzu T."/>
            <person name="Yoshinaga Y."/>
            <person name="Martin F.M."/>
            <person name="Grigoriev I.V."/>
            <person name="Hibbett D.S."/>
        </authorList>
    </citation>
    <scope>NUCLEOTIDE SEQUENCE [LARGE SCALE GENOMIC DNA]</scope>
    <source>
        <strain evidence="12 13">CBS 109695</strain>
    </source>
</reference>
<keyword evidence="8" id="KW-0333">Golgi apparatus</keyword>
<evidence type="ECO:0000259" key="11">
    <source>
        <dbReference type="Pfam" id="PF09335"/>
    </source>
</evidence>
<keyword evidence="13" id="KW-1185">Reference proteome</keyword>
<sequence length="190" mass="20728">YGFLVPIATLIILSQPPLFGGEIVASLCGVAWGAGYGFLVAIIGRFFGELLTFLSFRYLCKARTDKMRKSSFKYDSLGRVVEDSGCLTAIVIQYNIIPAHFMTAAFTTCSMKFWVFCVSAILSLPLSFGNVYFGAYLAEEEKGTNSTAGQVIKYATVAVTVVVSLAAMRYTDAQVNKAKPAIIRARQKAR</sequence>
<dbReference type="Proteomes" id="UP000076532">
    <property type="component" value="Unassembled WGS sequence"/>
</dbReference>
<feature type="domain" description="VTT" evidence="11">
    <location>
        <begin position="21"/>
        <end position="135"/>
    </location>
</feature>
<evidence type="ECO:0000256" key="10">
    <source>
        <dbReference type="SAM" id="Phobius"/>
    </source>
</evidence>
<protein>
    <recommendedName>
        <fullName evidence="4">Golgi apparatus membrane protein TVP38</fullName>
    </recommendedName>
    <alternativeName>
        <fullName evidence="5">Golgi apparatus membrane protein tvp38</fullName>
    </alternativeName>
</protein>
<gene>
    <name evidence="12" type="ORF">FIBSPDRAFT_759505</name>
</gene>
<dbReference type="Pfam" id="PF09335">
    <property type="entry name" value="VTT_dom"/>
    <property type="match status" value="1"/>
</dbReference>
<comment type="function">
    <text evidence="1">Golgi membrane protein involved in vesicular trafficking and spindle migration.</text>
</comment>
<organism evidence="12 13">
    <name type="scientific">Athelia psychrophila</name>
    <dbReference type="NCBI Taxonomy" id="1759441"/>
    <lineage>
        <taxon>Eukaryota</taxon>
        <taxon>Fungi</taxon>
        <taxon>Dikarya</taxon>
        <taxon>Basidiomycota</taxon>
        <taxon>Agaricomycotina</taxon>
        <taxon>Agaricomycetes</taxon>
        <taxon>Agaricomycetidae</taxon>
        <taxon>Atheliales</taxon>
        <taxon>Atheliaceae</taxon>
        <taxon>Athelia</taxon>
    </lineage>
</organism>
<evidence type="ECO:0000313" key="13">
    <source>
        <dbReference type="Proteomes" id="UP000076532"/>
    </source>
</evidence>
<dbReference type="PANTHER" id="PTHR47549">
    <property type="entry name" value="GOLGI APPARATUS MEMBRANE PROTEIN TVP38-RELATED"/>
    <property type="match status" value="1"/>
</dbReference>
<dbReference type="STRING" id="436010.A0A165YMQ4"/>
<evidence type="ECO:0000256" key="8">
    <source>
        <dbReference type="ARBA" id="ARBA00023034"/>
    </source>
</evidence>
<evidence type="ECO:0000256" key="9">
    <source>
        <dbReference type="ARBA" id="ARBA00023136"/>
    </source>
</evidence>
<comment type="similarity">
    <text evidence="3">Belongs to the TVP38/TMEM64 family.</text>
</comment>
<dbReference type="InterPro" id="IPR051076">
    <property type="entry name" value="Golgi_membrane_TVP38/TMEM64"/>
</dbReference>
<evidence type="ECO:0000256" key="3">
    <source>
        <dbReference type="ARBA" id="ARBA00008640"/>
    </source>
</evidence>
<evidence type="ECO:0000256" key="2">
    <source>
        <dbReference type="ARBA" id="ARBA00004653"/>
    </source>
</evidence>
<evidence type="ECO:0000256" key="7">
    <source>
        <dbReference type="ARBA" id="ARBA00022989"/>
    </source>
</evidence>
<evidence type="ECO:0000256" key="6">
    <source>
        <dbReference type="ARBA" id="ARBA00022692"/>
    </source>
</evidence>
<keyword evidence="9 10" id="KW-0472">Membrane</keyword>
<dbReference type="OrthoDB" id="166803at2759"/>
<feature type="transmembrane region" description="Helical" evidence="10">
    <location>
        <begin position="151"/>
        <end position="170"/>
    </location>
</feature>
<dbReference type="EMBL" id="KV417693">
    <property type="protein sequence ID" value="KZP09729.1"/>
    <property type="molecule type" value="Genomic_DNA"/>
</dbReference>
<evidence type="ECO:0000256" key="5">
    <source>
        <dbReference type="ARBA" id="ARBA00020673"/>
    </source>
</evidence>
<accession>A0A165YMQ4</accession>
<evidence type="ECO:0000313" key="12">
    <source>
        <dbReference type="EMBL" id="KZP09729.1"/>
    </source>
</evidence>